<organism evidence="2 3">
    <name type="scientific">Streptomyces europaeiscabiei</name>
    <dbReference type="NCBI Taxonomy" id="146819"/>
    <lineage>
        <taxon>Bacteria</taxon>
        <taxon>Bacillati</taxon>
        <taxon>Actinomycetota</taxon>
        <taxon>Actinomycetes</taxon>
        <taxon>Kitasatosporales</taxon>
        <taxon>Streptomycetaceae</taxon>
        <taxon>Streptomyces</taxon>
    </lineage>
</organism>
<dbReference type="EMBL" id="JARAWN010000002">
    <property type="protein sequence ID" value="MDX3128348.1"/>
    <property type="molecule type" value="Genomic_DNA"/>
</dbReference>
<accession>A0AAJ2PJJ2</accession>
<evidence type="ECO:0000256" key="1">
    <source>
        <dbReference type="ARBA" id="ARBA00023002"/>
    </source>
</evidence>
<proteinExistence type="predicted"/>
<protein>
    <submittedName>
        <fullName evidence="2">SDR family NAD(P)-dependent oxidoreductase</fullName>
    </submittedName>
</protein>
<evidence type="ECO:0000313" key="3">
    <source>
        <dbReference type="Proteomes" id="UP001273589"/>
    </source>
</evidence>
<name>A0AAJ2PJJ2_9ACTN</name>
<dbReference type="GO" id="GO:0016491">
    <property type="term" value="F:oxidoreductase activity"/>
    <property type="evidence" value="ECO:0007669"/>
    <property type="project" value="UniProtKB-KW"/>
</dbReference>
<dbReference type="Pfam" id="PF00106">
    <property type="entry name" value="adh_short"/>
    <property type="match status" value="1"/>
</dbReference>
<dbReference type="PANTHER" id="PTHR43658:SF8">
    <property type="entry name" value="17-BETA-HYDROXYSTEROID DEHYDROGENASE 14-RELATED"/>
    <property type="match status" value="1"/>
</dbReference>
<dbReference type="Proteomes" id="UP001273589">
    <property type="component" value="Unassembled WGS sequence"/>
</dbReference>
<dbReference type="SUPFAM" id="SSF51735">
    <property type="entry name" value="NAD(P)-binding Rossmann-fold domains"/>
    <property type="match status" value="1"/>
</dbReference>
<gene>
    <name evidence="2" type="ORF">PV367_00650</name>
</gene>
<dbReference type="Gene3D" id="3.40.50.720">
    <property type="entry name" value="NAD(P)-binding Rossmann-like Domain"/>
    <property type="match status" value="1"/>
</dbReference>
<reference evidence="2" key="1">
    <citation type="journal article" date="2023" name="Microb. Genom.">
        <title>Mesoterricola silvestris gen. nov., sp. nov., Mesoterricola sediminis sp. nov., Geothrix oryzae sp. nov., Geothrix edaphica sp. nov., Geothrix rubra sp. nov., and Geothrix limicola sp. nov., six novel members of Acidobacteriota isolated from soils.</title>
        <authorList>
            <person name="Weisberg A.J."/>
            <person name="Pearce E."/>
            <person name="Kramer C.G."/>
            <person name="Chang J.H."/>
            <person name="Clarke C.R."/>
        </authorList>
    </citation>
    <scope>NUCLEOTIDE SEQUENCE</scope>
    <source>
        <strain evidence="2">ND06-05F</strain>
    </source>
</reference>
<comment type="caution">
    <text evidence="2">The sequence shown here is derived from an EMBL/GenBank/DDBJ whole genome shotgun (WGS) entry which is preliminary data.</text>
</comment>
<dbReference type="InterPro" id="IPR002347">
    <property type="entry name" value="SDR_fam"/>
</dbReference>
<dbReference type="InterPro" id="IPR036291">
    <property type="entry name" value="NAD(P)-bd_dom_sf"/>
</dbReference>
<dbReference type="RefSeq" id="WP_319688348.1">
    <property type="nucleotide sequence ID" value="NZ_JARAWN010000002.1"/>
</dbReference>
<evidence type="ECO:0000313" key="2">
    <source>
        <dbReference type="EMBL" id="MDX3128348.1"/>
    </source>
</evidence>
<dbReference type="AlphaFoldDB" id="A0AAJ2PJJ2"/>
<keyword evidence="1" id="KW-0560">Oxidoreductase</keyword>
<dbReference type="PANTHER" id="PTHR43658">
    <property type="entry name" value="SHORT-CHAIN DEHYDROGENASE/REDUCTASE"/>
    <property type="match status" value="1"/>
</dbReference>
<sequence>MIGGSGGSGGSGGLGSAMARALLSRGARVGIVDLRPDTLEIAADISSSHVVGFPADVCDRSALNDAVAHLCERFGRVGVAIGSAGISIMGSARGTRPPRRLRHHRLIQTDMIRNGVDADPTITEMPARTSPGPLLKRLAPDQAAGAVVRVIEHRSPRVIRPARWAPLSVPRGVINPVIDGRLARDRVVHAILGKLDGRSGR</sequence>